<feature type="compositionally biased region" description="Polar residues" evidence="1">
    <location>
        <begin position="53"/>
        <end position="66"/>
    </location>
</feature>
<evidence type="ECO:0000313" key="3">
    <source>
        <dbReference type="Proteomes" id="UP000242610"/>
    </source>
</evidence>
<feature type="compositionally biased region" description="Low complexity" evidence="1">
    <location>
        <begin position="67"/>
        <end position="77"/>
    </location>
</feature>
<evidence type="ECO:0000256" key="1">
    <source>
        <dbReference type="SAM" id="MobiDB-lite"/>
    </source>
</evidence>
<name>A0A1C4H5T8_9BIFI</name>
<accession>A0A1C4H5T8</accession>
<dbReference type="AlphaFoldDB" id="A0A1C4H5T8"/>
<dbReference type="EMBL" id="FMBL01000002">
    <property type="protein sequence ID" value="SCC80132.1"/>
    <property type="molecule type" value="Genomic_DNA"/>
</dbReference>
<evidence type="ECO:0000313" key="2">
    <source>
        <dbReference type="EMBL" id="SCC80132.1"/>
    </source>
</evidence>
<proteinExistence type="predicted"/>
<protein>
    <submittedName>
        <fullName evidence="2">Uncharacterized protein</fullName>
    </submittedName>
</protein>
<dbReference type="Proteomes" id="UP000242610">
    <property type="component" value="Unassembled WGS sequence"/>
</dbReference>
<reference evidence="3" key="1">
    <citation type="submission" date="2016-08" db="EMBL/GenBank/DDBJ databases">
        <authorList>
            <person name="Varghese N."/>
            <person name="Submissions Spin"/>
        </authorList>
    </citation>
    <scope>NUCLEOTIDE SEQUENCE [LARGE SCALE GENOMIC DNA]</scope>
    <source>
        <strain evidence="3">R-52791</strain>
    </source>
</reference>
<gene>
    <name evidence="2" type="ORF">GA0061077_1050</name>
</gene>
<dbReference type="STRING" id="1505727.GA0061077_1050"/>
<sequence length="142" mass="15057">MIEFTRMNEIRSVEDSAQNHANALSQAIDDEQTGPGFDAGATTIAAPRHGSKARSNASTNSTWQPQTSTAAATNSSTPEVSTNISGGNSGKKPKSTKSPSNEIKLNKDFLTTRAVQAISHKVNLETAGHSPHLTHSWMLATI</sequence>
<organism evidence="2 3">
    <name type="scientific">Bifidobacterium commune</name>
    <dbReference type="NCBI Taxonomy" id="1505727"/>
    <lineage>
        <taxon>Bacteria</taxon>
        <taxon>Bacillati</taxon>
        <taxon>Actinomycetota</taxon>
        <taxon>Actinomycetes</taxon>
        <taxon>Bifidobacteriales</taxon>
        <taxon>Bifidobacteriaceae</taxon>
        <taxon>Bifidobacterium</taxon>
    </lineage>
</organism>
<keyword evidence="3" id="KW-1185">Reference proteome</keyword>
<feature type="region of interest" description="Disordered" evidence="1">
    <location>
        <begin position="27"/>
        <end position="105"/>
    </location>
</feature>